<dbReference type="AlphaFoldDB" id="A0AAD7HX21"/>
<evidence type="ECO:0000313" key="2">
    <source>
        <dbReference type="Proteomes" id="UP001215280"/>
    </source>
</evidence>
<reference evidence="1" key="1">
    <citation type="submission" date="2023-03" db="EMBL/GenBank/DDBJ databases">
        <title>Massive genome expansion in bonnet fungi (Mycena s.s.) driven by repeated elements and novel gene families across ecological guilds.</title>
        <authorList>
            <consortium name="Lawrence Berkeley National Laboratory"/>
            <person name="Harder C.B."/>
            <person name="Miyauchi S."/>
            <person name="Viragh M."/>
            <person name="Kuo A."/>
            <person name="Thoen E."/>
            <person name="Andreopoulos B."/>
            <person name="Lu D."/>
            <person name="Skrede I."/>
            <person name="Drula E."/>
            <person name="Henrissat B."/>
            <person name="Morin E."/>
            <person name="Kohler A."/>
            <person name="Barry K."/>
            <person name="LaButti K."/>
            <person name="Morin E."/>
            <person name="Salamov A."/>
            <person name="Lipzen A."/>
            <person name="Mereny Z."/>
            <person name="Hegedus B."/>
            <person name="Baldrian P."/>
            <person name="Stursova M."/>
            <person name="Weitz H."/>
            <person name="Taylor A."/>
            <person name="Grigoriev I.V."/>
            <person name="Nagy L.G."/>
            <person name="Martin F."/>
            <person name="Kauserud H."/>
        </authorList>
    </citation>
    <scope>NUCLEOTIDE SEQUENCE</scope>
    <source>
        <strain evidence="1">CBHHK188m</strain>
    </source>
</reference>
<protein>
    <submittedName>
        <fullName evidence="1">Uncharacterized protein</fullName>
    </submittedName>
</protein>
<proteinExistence type="predicted"/>
<dbReference type="EMBL" id="JARJLG010000191">
    <property type="protein sequence ID" value="KAJ7730369.1"/>
    <property type="molecule type" value="Genomic_DNA"/>
</dbReference>
<comment type="caution">
    <text evidence="1">The sequence shown here is derived from an EMBL/GenBank/DDBJ whole genome shotgun (WGS) entry which is preliminary data.</text>
</comment>
<name>A0AAD7HX21_9AGAR</name>
<organism evidence="1 2">
    <name type="scientific">Mycena maculata</name>
    <dbReference type="NCBI Taxonomy" id="230809"/>
    <lineage>
        <taxon>Eukaryota</taxon>
        <taxon>Fungi</taxon>
        <taxon>Dikarya</taxon>
        <taxon>Basidiomycota</taxon>
        <taxon>Agaricomycotina</taxon>
        <taxon>Agaricomycetes</taxon>
        <taxon>Agaricomycetidae</taxon>
        <taxon>Agaricales</taxon>
        <taxon>Marasmiineae</taxon>
        <taxon>Mycenaceae</taxon>
        <taxon>Mycena</taxon>
    </lineage>
</organism>
<accession>A0AAD7HX21</accession>
<keyword evidence="2" id="KW-1185">Reference proteome</keyword>
<dbReference type="Proteomes" id="UP001215280">
    <property type="component" value="Unassembled WGS sequence"/>
</dbReference>
<evidence type="ECO:0000313" key="1">
    <source>
        <dbReference type="EMBL" id="KAJ7730369.1"/>
    </source>
</evidence>
<gene>
    <name evidence="1" type="ORF">DFH07DRAFT_781639</name>
</gene>
<sequence>MARHSSMVAHTSDNPTLIPFTYEKPMACMVDVSYALKLQHGDHETAVSDHFQREVYWKAQVNTVKARVWLETDGESITVILTVPTFPWFHPQDCPLLISLLDSINRADWSTFGYWDPADGWVITDAPIEIKDAQSILCLRLPERSQLITPASVDDTNDSDIEIPMILQERLLPVQLPANSKSKFPLKYAYQMDQGFTAMAVATTGNVQQKFVEAFGVPWTRSSYYTHLDIWSTMRMDSPDALAYAVQCGAHPGGEWGPIAQHFAKPKDKGTKT</sequence>